<dbReference type="STRING" id="1178825.SAMN05216261_0915"/>
<keyword evidence="2" id="KW-1185">Reference proteome</keyword>
<dbReference type="AlphaFoldDB" id="A0A1M6BUM5"/>
<protein>
    <recommendedName>
        <fullName evidence="3">SMP-30/Gluconolaconase/LRE-like region-containing protein</fullName>
    </recommendedName>
</protein>
<dbReference type="eggNOG" id="COG3386">
    <property type="taxonomic scope" value="Bacteria"/>
</dbReference>
<evidence type="ECO:0008006" key="3">
    <source>
        <dbReference type="Google" id="ProtNLM"/>
    </source>
</evidence>
<dbReference type="Gene3D" id="2.120.10.30">
    <property type="entry name" value="TolB, C-terminal domain"/>
    <property type="match status" value="1"/>
</dbReference>
<organism evidence="1 2">
    <name type="scientific">Algibacter luteus</name>
    <dbReference type="NCBI Taxonomy" id="1178825"/>
    <lineage>
        <taxon>Bacteria</taxon>
        <taxon>Pseudomonadati</taxon>
        <taxon>Bacteroidota</taxon>
        <taxon>Flavobacteriia</taxon>
        <taxon>Flavobacteriales</taxon>
        <taxon>Flavobacteriaceae</taxon>
        <taxon>Algibacter</taxon>
    </lineage>
</organism>
<dbReference type="OrthoDB" id="9787041at2"/>
<proteinExistence type="predicted"/>
<accession>A0A1M6BUM5</accession>
<dbReference type="EMBL" id="FQYK01000002">
    <property type="protein sequence ID" value="SHI52439.1"/>
    <property type="molecule type" value="Genomic_DNA"/>
</dbReference>
<sequence>MNLKVTIILIITSCFILSCGKKANQPKQEKDLETIEPSLQFIWETDSLLTTCEAVLYDDASKIIYVANINEEPWEKDNNGFISTINDKGEILNLKWIEGLSGPKGMGISNGKLYVNDIDAIVEIDIQQQKILNRYEVPNNPQLNDITVSPNGVVYSSGSNSNTIYKLDNGNVVVLAEGDLNRLNGLLWQKEGLYYLESGNQNFGIMNMKDLTFKTLTTDIGHGDGVVRLQNGDFIISSWKGAIFYINSNDWTKTLLLNTEAESIQTADIDYIPSTQTLLIPTFFNNRVKAYKVNMSK</sequence>
<dbReference type="InterPro" id="IPR011042">
    <property type="entry name" value="6-blade_b-propeller_TolB-like"/>
</dbReference>
<gene>
    <name evidence="1" type="ORF">SAMN05216261_0915</name>
</gene>
<dbReference type="PROSITE" id="PS51257">
    <property type="entry name" value="PROKAR_LIPOPROTEIN"/>
    <property type="match status" value="1"/>
</dbReference>
<evidence type="ECO:0000313" key="1">
    <source>
        <dbReference type="EMBL" id="SHI52439.1"/>
    </source>
</evidence>
<reference evidence="1 2" key="1">
    <citation type="submission" date="2016-11" db="EMBL/GenBank/DDBJ databases">
        <authorList>
            <person name="Jaros S."/>
            <person name="Januszkiewicz K."/>
            <person name="Wedrychowicz H."/>
        </authorList>
    </citation>
    <scope>NUCLEOTIDE SEQUENCE [LARGE SCALE GENOMIC DNA]</scope>
    <source>
        <strain evidence="1 2">CGMCC 1.12213</strain>
    </source>
</reference>
<dbReference type="RefSeq" id="WP_072794734.1">
    <property type="nucleotide sequence ID" value="NZ_ALIH01000006.1"/>
</dbReference>
<dbReference type="Proteomes" id="UP000184396">
    <property type="component" value="Unassembled WGS sequence"/>
</dbReference>
<name>A0A1M6BUM5_9FLAO</name>
<evidence type="ECO:0000313" key="2">
    <source>
        <dbReference type="Proteomes" id="UP000184396"/>
    </source>
</evidence>
<dbReference type="SUPFAM" id="SSF63829">
    <property type="entry name" value="Calcium-dependent phosphotriesterase"/>
    <property type="match status" value="1"/>
</dbReference>